<proteinExistence type="predicted"/>
<keyword evidence="1" id="KW-0346">Stress response</keyword>
<gene>
    <name evidence="1" type="ORF">IHE45_17G016500</name>
</gene>
<evidence type="ECO:0000313" key="2">
    <source>
        <dbReference type="Proteomes" id="UP000827976"/>
    </source>
</evidence>
<dbReference type="Proteomes" id="UP000827976">
    <property type="component" value="Chromosome 17"/>
</dbReference>
<comment type="caution">
    <text evidence="1">The sequence shown here is derived from an EMBL/GenBank/DDBJ whole genome shotgun (WGS) entry which is preliminary data.</text>
</comment>
<reference evidence="2" key="1">
    <citation type="journal article" date="2022" name="Nat. Commun.">
        <title>Chromosome evolution and the genetic basis of agronomically important traits in greater yam.</title>
        <authorList>
            <person name="Bredeson J.V."/>
            <person name="Lyons J.B."/>
            <person name="Oniyinde I.O."/>
            <person name="Okereke N.R."/>
            <person name="Kolade O."/>
            <person name="Nnabue I."/>
            <person name="Nwadili C.O."/>
            <person name="Hribova E."/>
            <person name="Parker M."/>
            <person name="Nwogha J."/>
            <person name="Shu S."/>
            <person name="Carlson J."/>
            <person name="Kariba R."/>
            <person name="Muthemba S."/>
            <person name="Knop K."/>
            <person name="Barton G.J."/>
            <person name="Sherwood A.V."/>
            <person name="Lopez-Montes A."/>
            <person name="Asiedu R."/>
            <person name="Jamnadass R."/>
            <person name="Muchugi A."/>
            <person name="Goodstein D."/>
            <person name="Egesi C.N."/>
            <person name="Featherston J."/>
            <person name="Asfaw A."/>
            <person name="Simpson G.G."/>
            <person name="Dolezel J."/>
            <person name="Hendre P.S."/>
            <person name="Van Deynze A."/>
            <person name="Kumar P.L."/>
            <person name="Obidiegwu J.E."/>
            <person name="Bhattacharjee R."/>
            <person name="Rokhsar D.S."/>
        </authorList>
    </citation>
    <scope>NUCLEOTIDE SEQUENCE [LARGE SCALE GENOMIC DNA]</scope>
    <source>
        <strain evidence="2">cv. TDa95/00328</strain>
    </source>
</reference>
<accession>A0ACB7UAS6</accession>
<organism evidence="1 2">
    <name type="scientific">Dioscorea alata</name>
    <name type="common">Purple yam</name>
    <dbReference type="NCBI Taxonomy" id="55571"/>
    <lineage>
        <taxon>Eukaryota</taxon>
        <taxon>Viridiplantae</taxon>
        <taxon>Streptophyta</taxon>
        <taxon>Embryophyta</taxon>
        <taxon>Tracheophyta</taxon>
        <taxon>Spermatophyta</taxon>
        <taxon>Magnoliopsida</taxon>
        <taxon>Liliopsida</taxon>
        <taxon>Dioscoreales</taxon>
        <taxon>Dioscoreaceae</taxon>
        <taxon>Dioscorea</taxon>
    </lineage>
</organism>
<protein>
    <submittedName>
        <fullName evidence="1">Heat shock protein 70 family protein</fullName>
    </submittedName>
</protein>
<dbReference type="EMBL" id="CM037027">
    <property type="protein sequence ID" value="KAH7657355.1"/>
    <property type="molecule type" value="Genomic_DNA"/>
</dbReference>
<keyword evidence="2" id="KW-1185">Reference proteome</keyword>
<sequence>MSVLGFDLGNESCTVVVAKQQRGIDVVLNDESKCEIPAVVCFGEKQRFIGTLGAVQSMMNPKNSVSQIKRLIGRKFSDPELQRDLQSLPYLVTEGPDGFPLIHVENLGEQRTFTPTQVLGMVLSHLKGIAKKNYKDLVAFCCIGIPMYFTELQRRAVLDAVSVAGGGLITMQLIHETTATALAYGINKTDLPENDQLNVAFVDVGHASMQVCIAGFKKGQLTILSQAYDRSLGGRDFDDALFKHFAAEFRYRYKIDVYQSVRASLRLRAACEKLKKTLSAYTEGLLNIEWLMDGKDVKGFIEREEFEQISMPILERVKAPLEKALLDAGLTVQNIHSVEVVGSGSRVPAIIRILAEFFSKEPRRTMNASECVARGCALQCGILTLKFKVREFLVYDNLPFSIALSWKGAALDAQNGAPDQQQTTIVFPKGNKISDAKDLTFFRSSTFSVDFLYTDVAHQQIPAKISTYTIGPFQPTQGEPAKLRVTVLLTDGVVSVDSATMLEEEEVEIPVSATKEPPKEDTKMDVDESSTSETDVNMQDSKPQDDGSDVGSENGATDSADKPVQMETDAKVEVYKKKVKEIDVSVSEIVHGGMTHLDLLKAGHEESKMASLDRAMEKSKH</sequence>
<name>A0ACB7UAS6_DIOAL</name>
<evidence type="ECO:0000313" key="1">
    <source>
        <dbReference type="EMBL" id="KAH7657355.1"/>
    </source>
</evidence>